<dbReference type="RefSeq" id="WP_133297428.1">
    <property type="nucleotide sequence ID" value="NZ_QQOH01000002.1"/>
</dbReference>
<dbReference type="PANTHER" id="PTHR48100:SF1">
    <property type="entry name" value="HISTIDINE PHOSPHATASE FAMILY PROTEIN-RELATED"/>
    <property type="match status" value="1"/>
</dbReference>
<dbReference type="CDD" id="cd07067">
    <property type="entry name" value="HP_PGM_like"/>
    <property type="match status" value="1"/>
</dbReference>
<dbReference type="GO" id="GO:0005737">
    <property type="term" value="C:cytoplasm"/>
    <property type="evidence" value="ECO:0007669"/>
    <property type="project" value="TreeGrafter"/>
</dbReference>
<dbReference type="Pfam" id="PF00300">
    <property type="entry name" value="His_Phos_1"/>
    <property type="match status" value="1"/>
</dbReference>
<dbReference type="AlphaFoldDB" id="A0A369WT26"/>
<organism evidence="1 2">
    <name type="scientific">Motiliproteus coralliicola</name>
    <dbReference type="NCBI Taxonomy" id="2283196"/>
    <lineage>
        <taxon>Bacteria</taxon>
        <taxon>Pseudomonadati</taxon>
        <taxon>Pseudomonadota</taxon>
        <taxon>Gammaproteobacteria</taxon>
        <taxon>Oceanospirillales</taxon>
        <taxon>Oceanospirillaceae</taxon>
        <taxon>Motiliproteus</taxon>
    </lineage>
</organism>
<sequence>MARLIIDLLRHGRCDDGAIYRGRTDSPLSSSGLAQMESAIAAMVESSSQAGPGWQQILCSPLQRCSVPAASFARQLQLPLVVEPDLRELDFGQWEGLPLEQVWQQQLQQVMAFWQDPDRNPPPDGESLQALRQRLQALMQGWLAKVEEGSERRLLCVTHGGVVRAIICMLLGLPGASAQQLSLDYASLSRVELYPDNEGLSEHGYHAQLIFFNRRALLSDYD</sequence>
<dbReference type="SMART" id="SM00855">
    <property type="entry name" value="PGAM"/>
    <property type="match status" value="1"/>
</dbReference>
<dbReference type="Proteomes" id="UP000253769">
    <property type="component" value="Unassembled WGS sequence"/>
</dbReference>
<protein>
    <submittedName>
        <fullName evidence="1">Histidine phosphatase family protein</fullName>
    </submittedName>
</protein>
<dbReference type="InterPro" id="IPR029033">
    <property type="entry name" value="His_PPase_superfam"/>
</dbReference>
<reference evidence="1 2" key="1">
    <citation type="submission" date="2018-07" db="EMBL/GenBank/DDBJ databases">
        <title>Motiliproteus coralliicola sp. nov., a bacterium isolated from Coral.</title>
        <authorList>
            <person name="Wang G."/>
        </authorList>
    </citation>
    <scope>NUCLEOTIDE SEQUENCE [LARGE SCALE GENOMIC DNA]</scope>
    <source>
        <strain evidence="1 2">C34</strain>
    </source>
</reference>
<dbReference type="PANTHER" id="PTHR48100">
    <property type="entry name" value="BROAD-SPECIFICITY PHOSPHATASE YOR283W-RELATED"/>
    <property type="match status" value="1"/>
</dbReference>
<comment type="caution">
    <text evidence="1">The sequence shown here is derived from an EMBL/GenBank/DDBJ whole genome shotgun (WGS) entry which is preliminary data.</text>
</comment>
<dbReference type="OrthoDB" id="9783269at2"/>
<accession>A0A369WT26</accession>
<dbReference type="PIRSF" id="PIRSF000709">
    <property type="entry name" value="6PFK_2-Ptase"/>
    <property type="match status" value="1"/>
</dbReference>
<dbReference type="InterPro" id="IPR013078">
    <property type="entry name" value="His_Pase_superF_clade-1"/>
</dbReference>
<evidence type="ECO:0000313" key="1">
    <source>
        <dbReference type="EMBL" id="RDE22645.1"/>
    </source>
</evidence>
<dbReference type="GO" id="GO:0016791">
    <property type="term" value="F:phosphatase activity"/>
    <property type="evidence" value="ECO:0007669"/>
    <property type="project" value="TreeGrafter"/>
</dbReference>
<gene>
    <name evidence="1" type="ORF">DV711_08660</name>
</gene>
<dbReference type="Gene3D" id="3.40.50.1240">
    <property type="entry name" value="Phosphoglycerate mutase-like"/>
    <property type="match status" value="1"/>
</dbReference>
<proteinExistence type="predicted"/>
<name>A0A369WT26_9GAMM</name>
<keyword evidence="2" id="KW-1185">Reference proteome</keyword>
<dbReference type="SUPFAM" id="SSF53254">
    <property type="entry name" value="Phosphoglycerate mutase-like"/>
    <property type="match status" value="1"/>
</dbReference>
<evidence type="ECO:0000313" key="2">
    <source>
        <dbReference type="Proteomes" id="UP000253769"/>
    </source>
</evidence>
<dbReference type="EMBL" id="QQOH01000002">
    <property type="protein sequence ID" value="RDE22645.1"/>
    <property type="molecule type" value="Genomic_DNA"/>
</dbReference>
<dbReference type="InterPro" id="IPR050275">
    <property type="entry name" value="PGM_Phosphatase"/>
</dbReference>